<dbReference type="CDD" id="cd09317">
    <property type="entry name" value="TDT_Mae1_like"/>
    <property type="match status" value="1"/>
</dbReference>
<dbReference type="InterPro" id="IPR038665">
    <property type="entry name" value="Voltage-dep_anion_channel_sf"/>
</dbReference>
<feature type="transmembrane region" description="Helical" evidence="5">
    <location>
        <begin position="292"/>
        <end position="312"/>
    </location>
</feature>
<accession>A0AAD7EF86</accession>
<dbReference type="GO" id="GO:0015140">
    <property type="term" value="F:malate transmembrane transporter activity"/>
    <property type="evidence" value="ECO:0007669"/>
    <property type="project" value="InterPro"/>
</dbReference>
<comment type="subcellular location">
    <subcellularLocation>
        <location evidence="1">Membrane</location>
        <topology evidence="1">Multi-pass membrane protein</topology>
    </subcellularLocation>
</comment>
<dbReference type="PANTHER" id="PTHR31162:SF0">
    <property type="entry name" value="MALIC ACID TRANSPORT PROTEIN"/>
    <property type="match status" value="1"/>
</dbReference>
<keyword evidence="4 5" id="KW-0472">Membrane</keyword>
<keyword evidence="7" id="KW-1185">Reference proteome</keyword>
<reference evidence="6" key="1">
    <citation type="submission" date="2023-03" db="EMBL/GenBank/DDBJ databases">
        <title>Massive genome expansion in bonnet fungi (Mycena s.s.) driven by repeated elements and novel gene families across ecological guilds.</title>
        <authorList>
            <consortium name="Lawrence Berkeley National Laboratory"/>
            <person name="Harder C.B."/>
            <person name="Miyauchi S."/>
            <person name="Viragh M."/>
            <person name="Kuo A."/>
            <person name="Thoen E."/>
            <person name="Andreopoulos B."/>
            <person name="Lu D."/>
            <person name="Skrede I."/>
            <person name="Drula E."/>
            <person name="Henrissat B."/>
            <person name="Morin E."/>
            <person name="Kohler A."/>
            <person name="Barry K."/>
            <person name="LaButti K."/>
            <person name="Morin E."/>
            <person name="Salamov A."/>
            <person name="Lipzen A."/>
            <person name="Mereny Z."/>
            <person name="Hegedus B."/>
            <person name="Baldrian P."/>
            <person name="Stursova M."/>
            <person name="Weitz H."/>
            <person name="Taylor A."/>
            <person name="Grigoriev I.V."/>
            <person name="Nagy L.G."/>
            <person name="Martin F."/>
            <person name="Kauserud H."/>
        </authorList>
    </citation>
    <scope>NUCLEOTIDE SEQUENCE</scope>
    <source>
        <strain evidence="6">CBHHK002</strain>
    </source>
</reference>
<sequence>MATGGMALLLSTQTQPHTFRGLQTIGKIVYIWDLFLFTIVTLCITYRFVRFPGTFTASLTHPTESLFATTPLLSLGSIIAAIARYGTPNCGPWLIVAYRVLFWTYFAISFAAAVGLYFLLFTSPALKLSDMTPAWDLPIFPFILCGTIAVAGAGLLGMLVSVLMYANYIHRMIQCGFPSSASRAGMFIAVGPPSFTVLALIGLANDFPAAYHNHVYFGGSEGAQVQVVLRTLATLSGVFIWALSLWFFCISLLVCAAARREMRFRLNWWAFVFPNVGFTIATISIGKMFGSAAVGWVGSAMTGLLVVVYLAVGCAHARAVWRGEVLWEGKDEDTYWGERDHKTEKLAEKGGDMGQGRV</sequence>
<feature type="transmembrane region" description="Helical" evidence="5">
    <location>
        <begin position="238"/>
        <end position="256"/>
    </location>
</feature>
<evidence type="ECO:0000313" key="6">
    <source>
        <dbReference type="EMBL" id="KAJ7315377.1"/>
    </source>
</evidence>
<comment type="caution">
    <text evidence="6">The sequence shown here is derived from an EMBL/GenBank/DDBJ whole genome shotgun (WGS) entry which is preliminary data.</text>
</comment>
<feature type="transmembrane region" description="Helical" evidence="5">
    <location>
        <begin position="139"/>
        <end position="163"/>
    </location>
</feature>
<evidence type="ECO:0000256" key="2">
    <source>
        <dbReference type="ARBA" id="ARBA00022692"/>
    </source>
</evidence>
<keyword evidence="3 5" id="KW-1133">Transmembrane helix</keyword>
<dbReference type="GO" id="GO:0016020">
    <property type="term" value="C:membrane"/>
    <property type="evidence" value="ECO:0007669"/>
    <property type="project" value="UniProtKB-SubCell"/>
</dbReference>
<evidence type="ECO:0000256" key="3">
    <source>
        <dbReference type="ARBA" id="ARBA00022989"/>
    </source>
</evidence>
<dbReference type="Pfam" id="PF03595">
    <property type="entry name" value="SLAC1"/>
    <property type="match status" value="1"/>
</dbReference>
<evidence type="ECO:0000256" key="1">
    <source>
        <dbReference type="ARBA" id="ARBA00004141"/>
    </source>
</evidence>
<proteinExistence type="predicted"/>
<feature type="transmembrane region" description="Helical" evidence="5">
    <location>
        <begin position="65"/>
        <end position="83"/>
    </location>
</feature>
<evidence type="ECO:0000313" key="7">
    <source>
        <dbReference type="Proteomes" id="UP001218218"/>
    </source>
</evidence>
<feature type="transmembrane region" description="Helical" evidence="5">
    <location>
        <begin position="184"/>
        <end position="204"/>
    </location>
</feature>
<name>A0AAD7EF86_9AGAR</name>
<dbReference type="AlphaFoldDB" id="A0AAD7EF86"/>
<keyword evidence="2 5" id="KW-0812">Transmembrane</keyword>
<dbReference type="InterPro" id="IPR030185">
    <property type="entry name" value="Mae1"/>
</dbReference>
<feature type="transmembrane region" description="Helical" evidence="5">
    <location>
        <begin position="95"/>
        <end position="119"/>
    </location>
</feature>
<dbReference type="PANTHER" id="PTHR31162">
    <property type="entry name" value="MALIC ACID TRANSPORT PROTEIN-RELATED"/>
    <property type="match status" value="1"/>
</dbReference>
<protein>
    <submittedName>
        <fullName evidence="6">Voltage-dependent anion channel</fullName>
    </submittedName>
</protein>
<feature type="transmembrane region" description="Helical" evidence="5">
    <location>
        <begin position="268"/>
        <end position="286"/>
    </location>
</feature>
<evidence type="ECO:0000256" key="5">
    <source>
        <dbReference type="SAM" id="Phobius"/>
    </source>
</evidence>
<organism evidence="6 7">
    <name type="scientific">Mycena albidolilacea</name>
    <dbReference type="NCBI Taxonomy" id="1033008"/>
    <lineage>
        <taxon>Eukaryota</taxon>
        <taxon>Fungi</taxon>
        <taxon>Dikarya</taxon>
        <taxon>Basidiomycota</taxon>
        <taxon>Agaricomycotina</taxon>
        <taxon>Agaricomycetes</taxon>
        <taxon>Agaricomycetidae</taxon>
        <taxon>Agaricales</taxon>
        <taxon>Marasmiineae</taxon>
        <taxon>Mycenaceae</taxon>
        <taxon>Mycena</taxon>
    </lineage>
</organism>
<gene>
    <name evidence="6" type="ORF">DFH08DRAFT_1040075</name>
</gene>
<dbReference type="Gene3D" id="1.50.10.150">
    <property type="entry name" value="Voltage-dependent anion channel"/>
    <property type="match status" value="1"/>
</dbReference>
<dbReference type="InterPro" id="IPR004695">
    <property type="entry name" value="SLAC1/Mae1/Ssu1/TehA"/>
</dbReference>
<evidence type="ECO:0000256" key="4">
    <source>
        <dbReference type="ARBA" id="ARBA00023136"/>
    </source>
</evidence>
<dbReference type="EMBL" id="JARIHO010000062">
    <property type="protein sequence ID" value="KAJ7315377.1"/>
    <property type="molecule type" value="Genomic_DNA"/>
</dbReference>
<feature type="transmembrane region" description="Helical" evidence="5">
    <location>
        <begin position="29"/>
        <end position="49"/>
    </location>
</feature>
<dbReference type="Proteomes" id="UP001218218">
    <property type="component" value="Unassembled WGS sequence"/>
</dbReference>